<evidence type="ECO:0000256" key="1">
    <source>
        <dbReference type="SAM" id="MobiDB-lite"/>
    </source>
</evidence>
<dbReference type="eggNOG" id="KOG0144">
    <property type="taxonomic scope" value="Eukaryota"/>
</dbReference>
<feature type="compositionally biased region" description="Basic and acidic residues" evidence="1">
    <location>
        <begin position="24"/>
        <end position="66"/>
    </location>
</feature>
<feature type="region of interest" description="Disordered" evidence="1">
    <location>
        <begin position="1"/>
        <end position="83"/>
    </location>
</feature>
<reference evidence="2 3" key="2">
    <citation type="submission" date="2013-02" db="EMBL/GenBank/DDBJ databases">
        <title>The Genome Sequence of Plasmodium falciparum Tanzania (2000708).</title>
        <authorList>
            <consortium name="The Broad Institute Genome Sequencing Platform"/>
            <consortium name="The Broad Institute Genome Sequencing Center for Infectious Disease"/>
            <person name="Neafsey D."/>
            <person name="Cheeseman I."/>
            <person name="Volkman S."/>
            <person name="Adams J."/>
            <person name="Walker B."/>
            <person name="Young S.K."/>
            <person name="Zeng Q."/>
            <person name="Gargeya S."/>
            <person name="Fitzgerald M."/>
            <person name="Haas B."/>
            <person name="Abouelleil A."/>
            <person name="Alvarado L."/>
            <person name="Arachchi H.M."/>
            <person name="Berlin A.M."/>
            <person name="Chapman S.B."/>
            <person name="Dewar J."/>
            <person name="Goldberg J."/>
            <person name="Griggs A."/>
            <person name="Gujja S."/>
            <person name="Hansen M."/>
            <person name="Howarth C."/>
            <person name="Imamovic A."/>
            <person name="Larimer J."/>
            <person name="McCowan C."/>
            <person name="Murphy C."/>
            <person name="Neiman D."/>
            <person name="Pearson M."/>
            <person name="Priest M."/>
            <person name="Roberts A."/>
            <person name="Saif S."/>
            <person name="Shea T."/>
            <person name="Sisk P."/>
            <person name="Sykes S."/>
            <person name="Wortman J."/>
            <person name="Nusbaum C."/>
            <person name="Birren B."/>
        </authorList>
    </citation>
    <scope>NUCLEOTIDE SEQUENCE [LARGE SCALE GENOMIC DNA]</scope>
    <source>
        <strain evidence="3">Tanzania (2000708)</strain>
    </source>
</reference>
<dbReference type="AlphaFoldDB" id="A0A024W0N9"/>
<protein>
    <submittedName>
        <fullName evidence="2">Uncharacterized protein</fullName>
    </submittedName>
</protein>
<dbReference type="eggNOG" id="KOG0146">
    <property type="taxonomic scope" value="Eukaryota"/>
</dbReference>
<proteinExistence type="predicted"/>
<evidence type="ECO:0000313" key="2">
    <source>
        <dbReference type="EMBL" id="ETW34489.1"/>
    </source>
</evidence>
<feature type="compositionally biased region" description="Low complexity" evidence="1">
    <location>
        <begin position="9"/>
        <end position="20"/>
    </location>
</feature>
<sequence length="100" mass="11272">MDDHENIDINDNSSDANTANYNQDKNENTSEVNDYSKEDIEGDENLKSSKGKQENNTKSSLDKDENTIDYGNHDFPCNPAPPVPIKLFIGRVPKNIEEDI</sequence>
<accession>A0A024W0N9</accession>
<evidence type="ECO:0000313" key="3">
    <source>
        <dbReference type="Proteomes" id="UP000030708"/>
    </source>
</evidence>
<dbReference type="EMBL" id="KI926519">
    <property type="protein sequence ID" value="ETW34489.1"/>
    <property type="molecule type" value="Genomic_DNA"/>
</dbReference>
<dbReference type="Proteomes" id="UP000030708">
    <property type="component" value="Unassembled WGS sequence"/>
</dbReference>
<reference evidence="2 3" key="1">
    <citation type="submission" date="2013-02" db="EMBL/GenBank/DDBJ databases">
        <title>The Genome Annotation of Plasmodium falciparum Tanzania (2000708).</title>
        <authorList>
            <consortium name="The Broad Institute Genome Sequencing Platform"/>
            <consortium name="The Broad Institute Genome Sequencing Center for Infectious Disease"/>
            <person name="Neafsey D."/>
            <person name="Hoffman S."/>
            <person name="Volkman S."/>
            <person name="Rosenthal P."/>
            <person name="Walker B."/>
            <person name="Young S.K."/>
            <person name="Zeng Q."/>
            <person name="Gargeya S."/>
            <person name="Fitzgerald M."/>
            <person name="Haas B."/>
            <person name="Abouelleil A."/>
            <person name="Allen A.W."/>
            <person name="Alvarado L."/>
            <person name="Arachchi H.M."/>
            <person name="Berlin A.M."/>
            <person name="Chapman S.B."/>
            <person name="Gainer-Dewar J."/>
            <person name="Goldberg J."/>
            <person name="Griggs A."/>
            <person name="Gujja S."/>
            <person name="Hansen M."/>
            <person name="Howarth C."/>
            <person name="Imamovic A."/>
            <person name="Ireland A."/>
            <person name="Larimer J."/>
            <person name="McCowan C."/>
            <person name="Murphy C."/>
            <person name="Pearson M."/>
            <person name="Poon T.W."/>
            <person name="Priest M."/>
            <person name="Roberts A."/>
            <person name="Saif S."/>
            <person name="Shea T."/>
            <person name="Sisk P."/>
            <person name="Sykes S."/>
            <person name="Wortman J."/>
            <person name="Nusbaum C."/>
            <person name="Birren B."/>
        </authorList>
    </citation>
    <scope>NUCLEOTIDE SEQUENCE [LARGE SCALE GENOMIC DNA]</scope>
    <source>
        <strain evidence="3">Tanzania (2000708)</strain>
    </source>
</reference>
<organism evidence="2 3">
    <name type="scientific">Plasmodium falciparum Tanzania</name>
    <name type="common">2000708</name>
    <dbReference type="NCBI Taxonomy" id="1036725"/>
    <lineage>
        <taxon>Eukaryota</taxon>
        <taxon>Sar</taxon>
        <taxon>Alveolata</taxon>
        <taxon>Apicomplexa</taxon>
        <taxon>Aconoidasida</taxon>
        <taxon>Haemosporida</taxon>
        <taxon>Plasmodiidae</taxon>
        <taxon>Plasmodium</taxon>
        <taxon>Plasmodium (Laverania)</taxon>
    </lineage>
</organism>
<gene>
    <name evidence="2" type="ORF">PFTANZ_04813</name>
</gene>
<name>A0A024W0N9_PLAFA</name>